<dbReference type="InterPro" id="IPR018757">
    <property type="entry name" value="DUF2316"/>
</dbReference>
<dbReference type="RefSeq" id="WP_125007720.1">
    <property type="nucleotide sequence ID" value="NZ_BEXA01000001.1"/>
</dbReference>
<dbReference type="AlphaFoldDB" id="A0A401FIL4"/>
<dbReference type="OrthoDB" id="3233189at2"/>
<gene>
    <name evidence="1" type="ORF">NBRC111893_348</name>
</gene>
<reference evidence="1 2" key="1">
    <citation type="submission" date="2017-11" db="EMBL/GenBank/DDBJ databases">
        <title>Draft Genome Sequence of Lactobacillus curieae NBRC 111893 isolated from Koso, a Japanese sugar-Vegetable Fermented Beverage.</title>
        <authorList>
            <person name="Chiou T.Y."/>
            <person name="Oshima K."/>
            <person name="Suda W."/>
            <person name="Hattori M."/>
            <person name="Takahashi T."/>
        </authorList>
    </citation>
    <scope>NUCLEOTIDE SEQUENCE [LARGE SCALE GENOMIC DNA]</scope>
    <source>
        <strain evidence="1 2">NBRC111893</strain>
    </source>
</reference>
<dbReference type="EMBL" id="BEXA01000001">
    <property type="protein sequence ID" value="GAY72202.1"/>
    <property type="molecule type" value="Genomic_DNA"/>
</dbReference>
<organism evidence="1 2">
    <name type="scientific">Lentilactobacillus kosonis</name>
    <dbReference type="NCBI Taxonomy" id="2810561"/>
    <lineage>
        <taxon>Bacteria</taxon>
        <taxon>Bacillati</taxon>
        <taxon>Bacillota</taxon>
        <taxon>Bacilli</taxon>
        <taxon>Lactobacillales</taxon>
        <taxon>Lactobacillaceae</taxon>
        <taxon>Lentilactobacillus</taxon>
    </lineage>
</organism>
<evidence type="ECO:0000313" key="1">
    <source>
        <dbReference type="EMBL" id="GAY72202.1"/>
    </source>
</evidence>
<accession>A0A401FIL4</accession>
<evidence type="ECO:0008006" key="3">
    <source>
        <dbReference type="Google" id="ProtNLM"/>
    </source>
</evidence>
<dbReference type="Pfam" id="PF10078">
    <property type="entry name" value="DUF2316"/>
    <property type="match status" value="1"/>
</dbReference>
<sequence length="103" mass="11950">MSLTPDEEVETRNELAANFRLANVSLNRIAKDLDTTPEHVQQVLDLDPDRIEEPWVLSRYLDDVIEQNGDKPLAYSKLKGSPAEYWFLDQGFIKQNKLVKENY</sequence>
<comment type="caution">
    <text evidence="1">The sequence shown here is derived from an EMBL/GenBank/DDBJ whole genome shotgun (WGS) entry which is preliminary data.</text>
</comment>
<protein>
    <recommendedName>
        <fullName evidence="3">DUF2316 family protein</fullName>
    </recommendedName>
</protein>
<evidence type="ECO:0000313" key="2">
    <source>
        <dbReference type="Proteomes" id="UP000286974"/>
    </source>
</evidence>
<name>A0A401FIL4_9LACO</name>
<keyword evidence="2" id="KW-1185">Reference proteome</keyword>
<dbReference type="Proteomes" id="UP000286974">
    <property type="component" value="Unassembled WGS sequence"/>
</dbReference>
<proteinExistence type="predicted"/>